<feature type="transmembrane region" description="Helical" evidence="5">
    <location>
        <begin position="354"/>
        <end position="373"/>
    </location>
</feature>
<keyword evidence="3 5" id="KW-1133">Transmembrane helix</keyword>
<reference evidence="7 8" key="1">
    <citation type="submission" date="2016-06" db="EMBL/GenBank/DDBJ databases">
        <title>Genome sequencing of Cryobacterium arcticum PAMC 27867.</title>
        <authorList>
            <person name="Lee J."/>
            <person name="Kim O.-S."/>
        </authorList>
    </citation>
    <scope>NUCLEOTIDE SEQUENCE [LARGE SCALE GENOMIC DNA]</scope>
    <source>
        <strain evidence="7 8">PAMC 27867</strain>
    </source>
</reference>
<evidence type="ECO:0000313" key="8">
    <source>
        <dbReference type="Proteomes" id="UP000092582"/>
    </source>
</evidence>
<feature type="transmembrane region" description="Helical" evidence="5">
    <location>
        <begin position="223"/>
        <end position="243"/>
    </location>
</feature>
<dbReference type="Pfam" id="PF07690">
    <property type="entry name" value="MFS_1"/>
    <property type="match status" value="1"/>
</dbReference>
<evidence type="ECO:0000256" key="1">
    <source>
        <dbReference type="ARBA" id="ARBA00004651"/>
    </source>
</evidence>
<dbReference type="PANTHER" id="PTHR23514:SF13">
    <property type="entry name" value="INNER MEMBRANE PROTEIN YBJJ"/>
    <property type="match status" value="1"/>
</dbReference>
<dbReference type="AlphaFoldDB" id="A0A1B1BER3"/>
<dbReference type="PATRIC" id="fig|670052.7.peg.102"/>
<name>A0A1B1BER3_9MICO</name>
<comment type="subcellular location">
    <subcellularLocation>
        <location evidence="1">Cell membrane</location>
        <topology evidence="1">Multi-pass membrane protein</topology>
    </subcellularLocation>
</comment>
<dbReference type="EMBL" id="CP016282">
    <property type="protein sequence ID" value="ANP71075.1"/>
    <property type="molecule type" value="Genomic_DNA"/>
</dbReference>
<feature type="transmembrane region" description="Helical" evidence="5">
    <location>
        <begin position="12"/>
        <end position="32"/>
    </location>
</feature>
<feature type="transmembrane region" description="Helical" evidence="5">
    <location>
        <begin position="379"/>
        <end position="400"/>
    </location>
</feature>
<dbReference type="PANTHER" id="PTHR23514">
    <property type="entry name" value="BYPASS OF STOP CODON PROTEIN 6"/>
    <property type="match status" value="1"/>
</dbReference>
<accession>A0A1B1BER3</accession>
<gene>
    <name evidence="7" type="ORF">PA27867_0098</name>
</gene>
<dbReference type="InterPro" id="IPR036259">
    <property type="entry name" value="MFS_trans_sf"/>
</dbReference>
<dbReference type="InterPro" id="IPR020846">
    <property type="entry name" value="MFS_dom"/>
</dbReference>
<sequence>MTETLARRELTRWRTSVFALFFVSGLGLASWVSRIPTVRDDLALRTDQVGLLIFGLSAGSVIGLVSAVWLLAALGARRAMVLCVAVSSTGLVVVGTAATLWGSAPLAFAGLALVGFGLGSLDVMMNVEGAAVERELGVTLMPLLHACFSLGTVAGALLGAGAAAAGVAVAGHLGLIAVLAVATAAIAVRFVPLRPTLGDAASTDDHTVVRPNWRERMRTSLAVWRDSSILLIGVIVLGMTFAEGSASDWLALAVVDGHGQSDATGALVFGVFVTAMTVGRVAGGPVLDRLGRVPVLRACSALGVAGLLLVILAPSTPLLIVGTVLWGLGASLGFPVGMSAAADDTANAAARVSAVAMIGYFAFLVGPPVLGLIGEQWGILNALYVIVLLMAVAGLAAPAARERASTRAAG</sequence>
<dbReference type="STRING" id="670052.PA27867_0098"/>
<dbReference type="GO" id="GO:0005886">
    <property type="term" value="C:plasma membrane"/>
    <property type="evidence" value="ECO:0007669"/>
    <property type="project" value="UniProtKB-SubCell"/>
</dbReference>
<dbReference type="Proteomes" id="UP000092582">
    <property type="component" value="Chromosome 1"/>
</dbReference>
<dbReference type="Gene3D" id="1.20.1250.20">
    <property type="entry name" value="MFS general substrate transporter like domains"/>
    <property type="match status" value="2"/>
</dbReference>
<feature type="domain" description="Major facilitator superfamily (MFS) profile" evidence="6">
    <location>
        <begin position="13"/>
        <end position="405"/>
    </location>
</feature>
<feature type="transmembrane region" description="Helical" evidence="5">
    <location>
        <begin position="79"/>
        <end position="100"/>
    </location>
</feature>
<evidence type="ECO:0000256" key="2">
    <source>
        <dbReference type="ARBA" id="ARBA00022692"/>
    </source>
</evidence>
<feature type="transmembrane region" description="Helical" evidence="5">
    <location>
        <begin position="319"/>
        <end position="342"/>
    </location>
</feature>
<dbReference type="SUPFAM" id="SSF103473">
    <property type="entry name" value="MFS general substrate transporter"/>
    <property type="match status" value="1"/>
</dbReference>
<feature type="transmembrane region" description="Helical" evidence="5">
    <location>
        <begin position="295"/>
        <end position="313"/>
    </location>
</feature>
<dbReference type="GO" id="GO:0022857">
    <property type="term" value="F:transmembrane transporter activity"/>
    <property type="evidence" value="ECO:0007669"/>
    <property type="project" value="InterPro"/>
</dbReference>
<keyword evidence="4 5" id="KW-0472">Membrane</keyword>
<evidence type="ECO:0000256" key="5">
    <source>
        <dbReference type="SAM" id="Phobius"/>
    </source>
</evidence>
<dbReference type="OrthoDB" id="9809599at2"/>
<dbReference type="PROSITE" id="PS50850">
    <property type="entry name" value="MFS"/>
    <property type="match status" value="1"/>
</dbReference>
<dbReference type="CDD" id="cd17393">
    <property type="entry name" value="MFS_MosC_like"/>
    <property type="match status" value="1"/>
</dbReference>
<dbReference type="InterPro" id="IPR011701">
    <property type="entry name" value="MFS"/>
</dbReference>
<organism evidence="7 8">
    <name type="scientific">Cryobacterium arcticum</name>
    <dbReference type="NCBI Taxonomy" id="670052"/>
    <lineage>
        <taxon>Bacteria</taxon>
        <taxon>Bacillati</taxon>
        <taxon>Actinomycetota</taxon>
        <taxon>Actinomycetes</taxon>
        <taxon>Micrococcales</taxon>
        <taxon>Microbacteriaceae</taxon>
        <taxon>Cryobacterium</taxon>
    </lineage>
</organism>
<feature type="transmembrane region" description="Helical" evidence="5">
    <location>
        <begin position="263"/>
        <end position="283"/>
    </location>
</feature>
<feature type="transmembrane region" description="Helical" evidence="5">
    <location>
        <begin position="164"/>
        <end position="188"/>
    </location>
</feature>
<feature type="transmembrane region" description="Helical" evidence="5">
    <location>
        <begin position="106"/>
        <end position="124"/>
    </location>
</feature>
<dbReference type="InterPro" id="IPR051788">
    <property type="entry name" value="MFS_Transporter"/>
</dbReference>
<feature type="transmembrane region" description="Helical" evidence="5">
    <location>
        <begin position="52"/>
        <end position="72"/>
    </location>
</feature>
<evidence type="ECO:0000313" key="7">
    <source>
        <dbReference type="EMBL" id="ANP71075.1"/>
    </source>
</evidence>
<dbReference type="RefSeq" id="WP_066591696.1">
    <property type="nucleotide sequence ID" value="NZ_CP016282.1"/>
</dbReference>
<protein>
    <submittedName>
        <fullName evidence="7">MFS transporter permease</fullName>
    </submittedName>
</protein>
<evidence type="ECO:0000256" key="3">
    <source>
        <dbReference type="ARBA" id="ARBA00022989"/>
    </source>
</evidence>
<feature type="transmembrane region" description="Helical" evidence="5">
    <location>
        <begin position="136"/>
        <end position="158"/>
    </location>
</feature>
<evidence type="ECO:0000259" key="6">
    <source>
        <dbReference type="PROSITE" id="PS50850"/>
    </source>
</evidence>
<dbReference type="KEGG" id="cart:PA27867_0098"/>
<evidence type="ECO:0000256" key="4">
    <source>
        <dbReference type="ARBA" id="ARBA00023136"/>
    </source>
</evidence>
<keyword evidence="8" id="KW-1185">Reference proteome</keyword>
<proteinExistence type="predicted"/>
<keyword evidence="2 5" id="KW-0812">Transmembrane</keyword>